<accession>H3SMH6</accession>
<evidence type="ECO:0000256" key="1">
    <source>
        <dbReference type="SAM" id="SignalP"/>
    </source>
</evidence>
<feature type="signal peptide" evidence="1">
    <location>
        <begin position="1"/>
        <end position="23"/>
    </location>
</feature>
<sequence>MTKKIFALTLASVMLLSSQVAMAAPSAPTTSNLGTVQASSIDKVEVQLKVRVGEGRKLSGYGFRPGGGDSS</sequence>
<feature type="non-terminal residue" evidence="2">
    <location>
        <position position="71"/>
    </location>
</feature>
<keyword evidence="3" id="KW-1185">Reference proteome</keyword>
<proteinExistence type="predicted"/>
<keyword evidence="1" id="KW-0732">Signal</keyword>
<feature type="chain" id="PRO_5003590876" evidence="1">
    <location>
        <begin position="24"/>
        <end position="71"/>
    </location>
</feature>
<dbReference type="Proteomes" id="UP000003900">
    <property type="component" value="Unassembled WGS sequence"/>
</dbReference>
<name>H3SMH6_9BACL</name>
<evidence type="ECO:0000313" key="3">
    <source>
        <dbReference type="Proteomes" id="UP000003900"/>
    </source>
</evidence>
<dbReference type="AlphaFoldDB" id="H3SMH6"/>
<comment type="caution">
    <text evidence="2">The sequence shown here is derived from an EMBL/GenBank/DDBJ whole genome shotgun (WGS) entry which is preliminary data.</text>
</comment>
<gene>
    <name evidence="2" type="ORF">PDENDC454_23848</name>
</gene>
<dbReference type="RefSeq" id="WP_006679251.1">
    <property type="nucleotide sequence ID" value="NZ_AHKH01000106.1"/>
</dbReference>
<organism evidence="2 3">
    <name type="scientific">Paenibacillus dendritiformis C454</name>
    <dbReference type="NCBI Taxonomy" id="1131935"/>
    <lineage>
        <taxon>Bacteria</taxon>
        <taxon>Bacillati</taxon>
        <taxon>Bacillota</taxon>
        <taxon>Bacilli</taxon>
        <taxon>Bacillales</taxon>
        <taxon>Paenibacillaceae</taxon>
        <taxon>Paenibacillus</taxon>
    </lineage>
</organism>
<reference evidence="2 3" key="1">
    <citation type="journal article" date="2012" name="J. Bacteriol.">
        <title>Genome Sequence of the Pattern-Forming Social Bacterium Paenibacillus dendritiformis C454 Chiral Morphotype.</title>
        <authorList>
            <person name="Sirota-Madi A."/>
            <person name="Olender T."/>
            <person name="Helman Y."/>
            <person name="Brainis I."/>
            <person name="Finkelshtein A."/>
            <person name="Roth D."/>
            <person name="Hagai E."/>
            <person name="Leshkowitz D."/>
            <person name="Brodsky L."/>
            <person name="Galatenko V."/>
            <person name="Nikolaev V."/>
            <person name="Gutnick D.L."/>
            <person name="Lancet D."/>
            <person name="Ben-Jacob E."/>
        </authorList>
    </citation>
    <scope>NUCLEOTIDE SEQUENCE [LARGE SCALE GENOMIC DNA]</scope>
    <source>
        <strain evidence="2 3">C454</strain>
    </source>
</reference>
<protein>
    <submittedName>
        <fullName evidence="2">Uncharacterized protein</fullName>
    </submittedName>
</protein>
<evidence type="ECO:0000313" key="2">
    <source>
        <dbReference type="EMBL" id="EHQ59716.1"/>
    </source>
</evidence>
<dbReference type="EMBL" id="AHKH01000106">
    <property type="protein sequence ID" value="EHQ59716.1"/>
    <property type="molecule type" value="Genomic_DNA"/>
</dbReference>